<accession>A0ABV7BD79</accession>
<comment type="caution">
    <text evidence="2">The sequence shown here is derived from an EMBL/GenBank/DDBJ whole genome shotgun (WGS) entry which is preliminary data.</text>
</comment>
<name>A0ABV7BD79_9GAMM</name>
<gene>
    <name evidence="2" type="ORF">ACFODO_06090</name>
</gene>
<reference evidence="3" key="1">
    <citation type="journal article" date="2019" name="Int. J. Syst. Evol. Microbiol.">
        <title>The Global Catalogue of Microorganisms (GCM) 10K type strain sequencing project: providing services to taxonomists for standard genome sequencing and annotation.</title>
        <authorList>
            <consortium name="The Broad Institute Genomics Platform"/>
            <consortium name="The Broad Institute Genome Sequencing Center for Infectious Disease"/>
            <person name="Wu L."/>
            <person name="Ma J."/>
        </authorList>
    </citation>
    <scope>NUCLEOTIDE SEQUENCE [LARGE SCALE GENOMIC DNA]</scope>
    <source>
        <strain evidence="3">KCTC 62575</strain>
    </source>
</reference>
<dbReference type="EMBL" id="JBHRSF010000009">
    <property type="protein sequence ID" value="MFC2994846.1"/>
    <property type="molecule type" value="Genomic_DNA"/>
</dbReference>
<organism evidence="2 3">
    <name type="scientific">Acinetobacter sichuanensis</name>
    <dbReference type="NCBI Taxonomy" id="2136183"/>
    <lineage>
        <taxon>Bacteria</taxon>
        <taxon>Pseudomonadati</taxon>
        <taxon>Pseudomonadota</taxon>
        <taxon>Gammaproteobacteria</taxon>
        <taxon>Moraxellales</taxon>
        <taxon>Moraxellaceae</taxon>
        <taxon>Acinetobacter</taxon>
    </lineage>
</organism>
<sequence length="176" mass="19632">MKYYIFASLSVIGLLSLSPLVQANPTQGYCQTVDGSVCGWGGNSSSYKPQYWYAGVAYDPKNGIFSIYTATSRELAMRSAAKECKQINENQRRCSELISSVSGYTKDKEPGTVITKGQLPDGTFQLNLRYGLNGQKTFFQSNSYSEKNAEVIGMEDCVNKYKLSNCEIVYKKYTTF</sequence>
<evidence type="ECO:0000313" key="2">
    <source>
        <dbReference type="EMBL" id="MFC2994846.1"/>
    </source>
</evidence>
<protein>
    <recommendedName>
        <fullName evidence="4">DUF4189 domain-containing protein</fullName>
    </recommendedName>
</protein>
<feature type="chain" id="PRO_5045533941" description="DUF4189 domain-containing protein" evidence="1">
    <location>
        <begin position="24"/>
        <end position="176"/>
    </location>
</feature>
<feature type="signal peptide" evidence="1">
    <location>
        <begin position="1"/>
        <end position="23"/>
    </location>
</feature>
<keyword evidence="1" id="KW-0732">Signal</keyword>
<evidence type="ECO:0000313" key="3">
    <source>
        <dbReference type="Proteomes" id="UP001595455"/>
    </source>
</evidence>
<evidence type="ECO:0000256" key="1">
    <source>
        <dbReference type="SAM" id="SignalP"/>
    </source>
</evidence>
<keyword evidence="3" id="KW-1185">Reference proteome</keyword>
<dbReference type="Proteomes" id="UP001595455">
    <property type="component" value="Unassembled WGS sequence"/>
</dbReference>
<evidence type="ECO:0008006" key="4">
    <source>
        <dbReference type="Google" id="ProtNLM"/>
    </source>
</evidence>
<proteinExistence type="predicted"/>
<dbReference type="RefSeq" id="WP_228199094.1">
    <property type="nucleotide sequence ID" value="NZ_JBHRSF010000009.1"/>
</dbReference>